<feature type="compositionally biased region" description="Low complexity" evidence="1">
    <location>
        <begin position="129"/>
        <end position="157"/>
    </location>
</feature>
<feature type="compositionally biased region" description="Basic and acidic residues" evidence="1">
    <location>
        <begin position="220"/>
        <end position="271"/>
    </location>
</feature>
<organism evidence="2 3">
    <name type="scientific">Tremella mesenterica</name>
    <name type="common">Jelly fungus</name>
    <dbReference type="NCBI Taxonomy" id="5217"/>
    <lineage>
        <taxon>Eukaryota</taxon>
        <taxon>Fungi</taxon>
        <taxon>Dikarya</taxon>
        <taxon>Basidiomycota</taxon>
        <taxon>Agaricomycotina</taxon>
        <taxon>Tremellomycetes</taxon>
        <taxon>Tremellales</taxon>
        <taxon>Tremellaceae</taxon>
        <taxon>Tremella</taxon>
    </lineage>
</organism>
<name>A0A4Q1B8U0_TREME</name>
<evidence type="ECO:0000313" key="2">
    <source>
        <dbReference type="EMBL" id="RXK35179.1"/>
    </source>
</evidence>
<feature type="region of interest" description="Disordered" evidence="1">
    <location>
        <begin position="192"/>
        <end position="370"/>
    </location>
</feature>
<proteinExistence type="predicted"/>
<dbReference type="AlphaFoldDB" id="A0A4Q1B8U0"/>
<dbReference type="EMBL" id="SDIL01000153">
    <property type="protein sequence ID" value="RXK35179.1"/>
    <property type="molecule type" value="Genomic_DNA"/>
</dbReference>
<dbReference type="Proteomes" id="UP000289152">
    <property type="component" value="Unassembled WGS sequence"/>
</dbReference>
<comment type="caution">
    <text evidence="2">The sequence shown here is derived from an EMBL/GenBank/DDBJ whole genome shotgun (WGS) entry which is preliminary data.</text>
</comment>
<evidence type="ECO:0000313" key="3">
    <source>
        <dbReference type="Proteomes" id="UP000289152"/>
    </source>
</evidence>
<dbReference type="OrthoDB" id="3366178at2759"/>
<protein>
    <submittedName>
        <fullName evidence="2">Uncharacterized protein</fullName>
    </submittedName>
</protein>
<sequence length="370" mass="41859">MSSPPNLHSPSEASLIPPSPSILLNPIPSSPLPRRSPSETGSTGSRNKIKFAPLPQVPELKRRSSITLGVAARKNLLHDQSQKKSGVVYMSDEDWERYKKDYESDSVPVVDLGQLAKESARSLWRKMRTSSTSSTISNLSTLSDTSDTSIASTSFTSPRRSNRRLSAPDTPADIPILRSGLGTVEEEVKHLVEVRGRPHSPVPIQEEEKVVRTRSPAPRMTDELEGKDDKEQQRLDDRVDLNVLRETDDIEERKKSEEKIVNETSKVRKEEIEGEGEVDRDDMEEDELGERDGMGGTWSSRMDEMRRKLQGKNEHGGEGEDREEREEEDQEKGNEEEEEGNIFPSHETEQVRRKARQVDVLGFDESRYRS</sequence>
<feature type="compositionally biased region" description="Acidic residues" evidence="1">
    <location>
        <begin position="320"/>
        <end position="340"/>
    </location>
</feature>
<feature type="compositionally biased region" description="Basic and acidic residues" evidence="1">
    <location>
        <begin position="301"/>
        <end position="319"/>
    </location>
</feature>
<dbReference type="InParanoid" id="A0A4Q1B8U0"/>
<feature type="compositionally biased region" description="Low complexity" evidence="1">
    <location>
        <begin position="9"/>
        <end position="35"/>
    </location>
</feature>
<feature type="region of interest" description="Disordered" evidence="1">
    <location>
        <begin position="123"/>
        <end position="176"/>
    </location>
</feature>
<gene>
    <name evidence="2" type="ORF">M231_07550</name>
</gene>
<feature type="region of interest" description="Disordered" evidence="1">
    <location>
        <begin position="1"/>
        <end position="56"/>
    </location>
</feature>
<evidence type="ECO:0000256" key="1">
    <source>
        <dbReference type="SAM" id="MobiDB-lite"/>
    </source>
</evidence>
<keyword evidence="3" id="KW-1185">Reference proteome</keyword>
<reference evidence="2 3" key="1">
    <citation type="submission" date="2016-06" db="EMBL/GenBank/DDBJ databases">
        <title>Evolution of pathogenesis and genome organization in the Tremellales.</title>
        <authorList>
            <person name="Cuomo C."/>
            <person name="Litvintseva A."/>
            <person name="Heitman J."/>
            <person name="Chen Y."/>
            <person name="Sun S."/>
            <person name="Springer D."/>
            <person name="Dromer F."/>
            <person name="Young S."/>
            <person name="Zeng Q."/>
            <person name="Chapman S."/>
            <person name="Gujja S."/>
            <person name="Saif S."/>
            <person name="Birren B."/>
        </authorList>
    </citation>
    <scope>NUCLEOTIDE SEQUENCE [LARGE SCALE GENOMIC DNA]</scope>
    <source>
        <strain evidence="2 3">ATCC 28783</strain>
    </source>
</reference>
<feature type="compositionally biased region" description="Acidic residues" evidence="1">
    <location>
        <begin position="272"/>
        <end position="289"/>
    </location>
</feature>
<accession>A0A4Q1B8U0</accession>
<dbReference type="VEuPathDB" id="FungiDB:TREMEDRAFT_60454"/>